<accession>A0A4R4F928</accession>
<evidence type="ECO:0000313" key="3">
    <source>
        <dbReference type="EMBL" id="TDA20095.1"/>
    </source>
</evidence>
<dbReference type="PANTHER" id="PTHR31423">
    <property type="entry name" value="YBAK DOMAIN-CONTAINING PROTEIN"/>
    <property type="match status" value="1"/>
</dbReference>
<dbReference type="SUPFAM" id="SSF55826">
    <property type="entry name" value="YbaK/ProRS associated domain"/>
    <property type="match status" value="1"/>
</dbReference>
<comment type="caution">
    <text evidence="3">The sequence shown here is derived from an EMBL/GenBank/DDBJ whole genome shotgun (WGS) entry which is preliminary data.</text>
</comment>
<keyword evidence="3" id="KW-0030">Aminoacyl-tRNA synthetase</keyword>
<evidence type="ECO:0000259" key="2">
    <source>
        <dbReference type="Pfam" id="PF04073"/>
    </source>
</evidence>
<dbReference type="PANTHER" id="PTHR31423:SF3">
    <property type="entry name" value="PROLYL-TRNA SYNTHETASE ASSOCIATED DOMAIN-CONTAINING PROTEIN 1-RELATED"/>
    <property type="match status" value="1"/>
</dbReference>
<dbReference type="Gene3D" id="3.90.960.10">
    <property type="entry name" value="YbaK/aminoacyl-tRNA synthetase-associated domain"/>
    <property type="match status" value="1"/>
</dbReference>
<protein>
    <submittedName>
        <fullName evidence="3">Prolyl-tRNA synthetase associated domain-containing protein</fullName>
    </submittedName>
</protein>
<dbReference type="GO" id="GO:0004812">
    <property type="term" value="F:aminoacyl-tRNA ligase activity"/>
    <property type="evidence" value="ECO:0007669"/>
    <property type="project" value="UniProtKB-KW"/>
</dbReference>
<reference evidence="3 4" key="1">
    <citation type="journal article" date="2016" name="Nat. Microbiol.">
        <title>The Mouse Intestinal Bacterial Collection (miBC) provides host-specific insight into cultured diversity and functional potential of the gut microbiota.</title>
        <authorList>
            <person name="Lagkouvardos I."/>
            <person name="Pukall R."/>
            <person name="Abt B."/>
            <person name="Foesel B.U."/>
            <person name="Meier-Kolthoff J.P."/>
            <person name="Kumar N."/>
            <person name="Bresciani A."/>
            <person name="Martinez I."/>
            <person name="Just S."/>
            <person name="Ziegler C."/>
            <person name="Brugiroux S."/>
            <person name="Garzetti D."/>
            <person name="Wenning M."/>
            <person name="Bui T.P."/>
            <person name="Wang J."/>
            <person name="Hugenholtz F."/>
            <person name="Plugge C.M."/>
            <person name="Peterson D.A."/>
            <person name="Hornef M.W."/>
            <person name="Baines J.F."/>
            <person name="Smidt H."/>
            <person name="Walter J."/>
            <person name="Kristiansen K."/>
            <person name="Nielsen H.B."/>
            <person name="Haller D."/>
            <person name="Overmann J."/>
            <person name="Stecher B."/>
            <person name="Clavel T."/>
        </authorList>
    </citation>
    <scope>NUCLEOTIDE SEQUENCE [LARGE SCALE GENOMIC DNA]</scope>
    <source>
        <strain evidence="3 4">DSM 28560</strain>
    </source>
</reference>
<evidence type="ECO:0000256" key="1">
    <source>
        <dbReference type="ARBA" id="ARBA00010201"/>
    </source>
</evidence>
<dbReference type="InterPro" id="IPR007214">
    <property type="entry name" value="YbaK/aa-tRNA-synth-assoc-dom"/>
</dbReference>
<dbReference type="EMBL" id="SMMX01000035">
    <property type="protein sequence ID" value="TDA20095.1"/>
    <property type="molecule type" value="Genomic_DNA"/>
</dbReference>
<keyword evidence="4" id="KW-1185">Reference proteome</keyword>
<dbReference type="AlphaFoldDB" id="A0A4R4F928"/>
<proteinExistence type="inferred from homology"/>
<dbReference type="RefSeq" id="WP_132281586.1">
    <property type="nucleotide sequence ID" value="NZ_JAOBST010000083.1"/>
</dbReference>
<dbReference type="Pfam" id="PF04073">
    <property type="entry name" value="tRNA_edit"/>
    <property type="match status" value="1"/>
</dbReference>
<dbReference type="GO" id="GO:0002161">
    <property type="term" value="F:aminoacyl-tRNA deacylase activity"/>
    <property type="evidence" value="ECO:0007669"/>
    <property type="project" value="InterPro"/>
</dbReference>
<dbReference type="InterPro" id="IPR036754">
    <property type="entry name" value="YbaK/aa-tRNA-synt-asso_dom_sf"/>
</dbReference>
<dbReference type="InterPro" id="IPR040285">
    <property type="entry name" value="ProX/PRXD1"/>
</dbReference>
<name>A0A4R4F928_9FIRM</name>
<dbReference type="Proteomes" id="UP000295710">
    <property type="component" value="Unassembled WGS sequence"/>
</dbReference>
<organism evidence="3 4">
    <name type="scientific">Extibacter muris</name>
    <dbReference type="NCBI Taxonomy" id="1796622"/>
    <lineage>
        <taxon>Bacteria</taxon>
        <taxon>Bacillati</taxon>
        <taxon>Bacillota</taxon>
        <taxon>Clostridia</taxon>
        <taxon>Lachnospirales</taxon>
        <taxon>Lachnospiraceae</taxon>
        <taxon>Extibacter</taxon>
    </lineage>
</organism>
<gene>
    <name evidence="3" type="ORF">E1963_18890</name>
</gene>
<comment type="similarity">
    <text evidence="1">Belongs to the PRORSD1 family.</text>
</comment>
<feature type="domain" description="YbaK/aminoacyl-tRNA synthetase-associated" evidence="2">
    <location>
        <begin position="44"/>
        <end position="163"/>
    </location>
</feature>
<evidence type="ECO:0000313" key="4">
    <source>
        <dbReference type="Proteomes" id="UP000295710"/>
    </source>
</evidence>
<sequence>MFYVSKVMTTAPEEYKTPLQKKVYKTLAELKIYFERVDTDEAITMEDCVLINERLDMDMVKTLFLCNKKKTLFYLFITTDQKPFDTRKFCEALGISRVSFAPRELFEDILGTKIGAATVYSVLDDWDKTIQIVFDEEVTAMEFYGCSDGTTTGYMKVKTEDILHKILPYSKHKYKIVSI</sequence>
<keyword evidence="3" id="KW-0436">Ligase</keyword>